<evidence type="ECO:0000313" key="5">
    <source>
        <dbReference type="Proteomes" id="UP000285301"/>
    </source>
</evidence>
<dbReference type="STRING" id="1965070.A0A443QF86"/>
<dbReference type="PANTHER" id="PTHR44019:SF8">
    <property type="entry name" value="POC1 CENTRIOLAR PROTEIN HOMOLOG"/>
    <property type="match status" value="1"/>
</dbReference>
<dbReference type="InterPro" id="IPR050505">
    <property type="entry name" value="WDR55/POC1"/>
</dbReference>
<keyword evidence="1 3" id="KW-0853">WD repeat</keyword>
<feature type="repeat" description="WD" evidence="3">
    <location>
        <begin position="234"/>
        <end position="275"/>
    </location>
</feature>
<accession>A0A443QF86</accession>
<proteinExistence type="predicted"/>
<dbReference type="PROSITE" id="PS50294">
    <property type="entry name" value="WD_REPEATS_REGION"/>
    <property type="match status" value="4"/>
</dbReference>
<dbReference type="Pfam" id="PF00400">
    <property type="entry name" value="WD40"/>
    <property type="match status" value="6"/>
</dbReference>
<evidence type="ECO:0000256" key="1">
    <source>
        <dbReference type="ARBA" id="ARBA00022574"/>
    </source>
</evidence>
<dbReference type="OrthoDB" id="10264588at2759"/>
<dbReference type="Gene3D" id="2.130.10.10">
    <property type="entry name" value="YVTN repeat-like/Quinoprotein amine dehydrogenase"/>
    <property type="match status" value="2"/>
</dbReference>
<feature type="repeat" description="WD" evidence="3">
    <location>
        <begin position="276"/>
        <end position="308"/>
    </location>
</feature>
<evidence type="ECO:0000256" key="2">
    <source>
        <dbReference type="ARBA" id="ARBA00022737"/>
    </source>
</evidence>
<gene>
    <name evidence="4" type="ORF">B4U79_09346</name>
</gene>
<evidence type="ECO:0000313" key="4">
    <source>
        <dbReference type="EMBL" id="RWS01694.1"/>
    </source>
</evidence>
<dbReference type="CDD" id="cd00200">
    <property type="entry name" value="WD40"/>
    <property type="match status" value="1"/>
</dbReference>
<dbReference type="SMART" id="SM00320">
    <property type="entry name" value="WD40"/>
    <property type="match status" value="7"/>
</dbReference>
<comment type="caution">
    <text evidence="4">The sequence shown here is derived from an EMBL/GenBank/DDBJ whole genome shotgun (WGS) entry which is preliminary data.</text>
</comment>
<reference evidence="4 5" key="1">
    <citation type="journal article" date="2018" name="Gigascience">
        <title>Genomes of trombidid mites reveal novel predicted allergens and laterally-transferred genes associated with secondary metabolism.</title>
        <authorList>
            <person name="Dong X."/>
            <person name="Chaisiri K."/>
            <person name="Xia D."/>
            <person name="Armstrong S.D."/>
            <person name="Fang Y."/>
            <person name="Donnelly M.J."/>
            <person name="Kadowaki T."/>
            <person name="McGarry J.W."/>
            <person name="Darby A.C."/>
            <person name="Makepeace B.L."/>
        </authorList>
    </citation>
    <scope>NUCLEOTIDE SEQUENCE [LARGE SCALE GENOMIC DNA]</scope>
    <source>
        <strain evidence="4">UoL-WK</strain>
    </source>
</reference>
<dbReference type="PANTHER" id="PTHR44019">
    <property type="entry name" value="WD REPEAT-CONTAINING PROTEIN 55"/>
    <property type="match status" value="1"/>
</dbReference>
<keyword evidence="2" id="KW-0677">Repeat</keyword>
<dbReference type="InterPro" id="IPR015943">
    <property type="entry name" value="WD40/YVTN_repeat-like_dom_sf"/>
</dbReference>
<dbReference type="InterPro" id="IPR001680">
    <property type="entry name" value="WD40_rpt"/>
</dbReference>
<feature type="repeat" description="WD" evidence="3">
    <location>
        <begin position="13"/>
        <end position="54"/>
    </location>
</feature>
<feature type="repeat" description="WD" evidence="3">
    <location>
        <begin position="59"/>
        <end position="100"/>
    </location>
</feature>
<evidence type="ECO:0000256" key="3">
    <source>
        <dbReference type="PROSITE-ProRule" id="PRU00221"/>
    </source>
</evidence>
<name>A0A443QF86_9ACAR</name>
<dbReference type="PROSITE" id="PS50082">
    <property type="entry name" value="WD_REPEATS_2"/>
    <property type="match status" value="4"/>
</dbReference>
<dbReference type="AlphaFoldDB" id="A0A443QF86"/>
<protein>
    <submittedName>
        <fullName evidence="4">Uncharacterized protein</fullName>
    </submittedName>
</protein>
<sequence>MRKDNIPEIEITLKGHRNEVMALDFMPSGEQLVSVSSDGSVIYWNLIEDSRKHTSCYRLLAHKDIVFAVNCAANGSYFLTASRDKSIRLWKVDENEKPSPNSITYKCPATVRAVDSSPDCEYFCSAHDDKTVKLWSSLHTNKYICSLLGHCNWVRCCKYSRSKRCLIASCGDDSSICLFDTREKQRIAKVTASTYAHFLNLDWYPKSDSLLAVSSQDASIRIYDIRMNKLIQYYSAHNQSVNAVSIHPSGGYLLSSSSDETSKIFDLLEGRILFTLRIHKGTVFTCKFSPDGETFATAGSDKVVNIWKSNLLSTSRTEKSNAPFATEYIDFIPKPQSLSEVVFNKRDSGESNYQDVIDLEPSVREQDNQIKTESSLQIIINQLSKLTETVCSLEERITRLEREVAKQN</sequence>
<dbReference type="EMBL" id="NCKU01008767">
    <property type="protein sequence ID" value="RWS01694.1"/>
    <property type="molecule type" value="Genomic_DNA"/>
</dbReference>
<dbReference type="Proteomes" id="UP000285301">
    <property type="component" value="Unassembled WGS sequence"/>
</dbReference>
<dbReference type="InterPro" id="IPR036322">
    <property type="entry name" value="WD40_repeat_dom_sf"/>
</dbReference>
<dbReference type="SUPFAM" id="SSF50978">
    <property type="entry name" value="WD40 repeat-like"/>
    <property type="match status" value="1"/>
</dbReference>
<organism evidence="4 5">
    <name type="scientific">Dinothrombium tinctorium</name>
    <dbReference type="NCBI Taxonomy" id="1965070"/>
    <lineage>
        <taxon>Eukaryota</taxon>
        <taxon>Metazoa</taxon>
        <taxon>Ecdysozoa</taxon>
        <taxon>Arthropoda</taxon>
        <taxon>Chelicerata</taxon>
        <taxon>Arachnida</taxon>
        <taxon>Acari</taxon>
        <taxon>Acariformes</taxon>
        <taxon>Trombidiformes</taxon>
        <taxon>Prostigmata</taxon>
        <taxon>Anystina</taxon>
        <taxon>Parasitengona</taxon>
        <taxon>Trombidioidea</taxon>
        <taxon>Trombidiidae</taxon>
        <taxon>Dinothrombium</taxon>
    </lineage>
</organism>
<keyword evidence="5" id="KW-1185">Reference proteome</keyword>